<dbReference type="RefSeq" id="WP_278014791.1">
    <property type="nucleotide sequence ID" value="NZ_CP121106.1"/>
</dbReference>
<dbReference type="Proteomes" id="UP001215827">
    <property type="component" value="Chromosome"/>
</dbReference>
<accession>A0ABY8FPJ3</accession>
<protein>
    <submittedName>
        <fullName evidence="3">Uncharacterized protein</fullName>
    </submittedName>
</protein>
<proteinExistence type="predicted"/>
<evidence type="ECO:0000313" key="3">
    <source>
        <dbReference type="EMBL" id="WFL76025.1"/>
    </source>
</evidence>
<reference evidence="3 4" key="1">
    <citation type="submission" date="2023-03" db="EMBL/GenBank/DDBJ databases">
        <title>Altererythrobacter sp. CAU 1644 isolated from sand.</title>
        <authorList>
            <person name="Kim W."/>
        </authorList>
    </citation>
    <scope>NUCLEOTIDE SEQUENCE [LARGE SCALE GENOMIC DNA]</scope>
    <source>
        <strain evidence="3 4">CAU 1644</strain>
    </source>
</reference>
<feature type="region of interest" description="Disordered" evidence="1">
    <location>
        <begin position="116"/>
        <end position="139"/>
    </location>
</feature>
<sequence length="139" mass="14043">MPIRRVMTIAIACGAIVMPASAYAQDAAETAVILSGTSGQAKASRSLGDAVRGSINSASSAVRASTQQRRSSNSRARRSGGGAPVVIGTGDALENTDASSYTLGSGATIRVSGRLNPSATTRCSENCSTQAEPEAPPEE</sequence>
<keyword evidence="4" id="KW-1185">Reference proteome</keyword>
<dbReference type="EMBL" id="CP121106">
    <property type="protein sequence ID" value="WFL76025.1"/>
    <property type="molecule type" value="Genomic_DNA"/>
</dbReference>
<evidence type="ECO:0000313" key="4">
    <source>
        <dbReference type="Proteomes" id="UP001215827"/>
    </source>
</evidence>
<keyword evidence="2" id="KW-0732">Signal</keyword>
<feature type="compositionally biased region" description="Polar residues" evidence="1">
    <location>
        <begin position="116"/>
        <end position="131"/>
    </location>
</feature>
<gene>
    <name evidence="3" type="ORF">P7228_08375</name>
</gene>
<feature type="compositionally biased region" description="Low complexity" evidence="1">
    <location>
        <begin position="63"/>
        <end position="74"/>
    </location>
</feature>
<feature type="chain" id="PRO_5046408642" evidence="2">
    <location>
        <begin position="25"/>
        <end position="139"/>
    </location>
</feature>
<evidence type="ECO:0000256" key="1">
    <source>
        <dbReference type="SAM" id="MobiDB-lite"/>
    </source>
</evidence>
<feature type="signal peptide" evidence="2">
    <location>
        <begin position="1"/>
        <end position="24"/>
    </location>
</feature>
<organism evidence="3 4">
    <name type="scientific">Altererythrobacter arenosus</name>
    <dbReference type="NCBI Taxonomy" id="3032592"/>
    <lineage>
        <taxon>Bacteria</taxon>
        <taxon>Pseudomonadati</taxon>
        <taxon>Pseudomonadota</taxon>
        <taxon>Alphaproteobacteria</taxon>
        <taxon>Sphingomonadales</taxon>
        <taxon>Erythrobacteraceae</taxon>
        <taxon>Altererythrobacter</taxon>
    </lineage>
</organism>
<feature type="region of interest" description="Disordered" evidence="1">
    <location>
        <begin position="56"/>
        <end position="91"/>
    </location>
</feature>
<name>A0ABY8FPJ3_9SPHN</name>
<evidence type="ECO:0000256" key="2">
    <source>
        <dbReference type="SAM" id="SignalP"/>
    </source>
</evidence>